<organism evidence="1 2">
    <name type="scientific">Castanea mollissima</name>
    <name type="common">Chinese chestnut</name>
    <dbReference type="NCBI Taxonomy" id="60419"/>
    <lineage>
        <taxon>Eukaryota</taxon>
        <taxon>Viridiplantae</taxon>
        <taxon>Streptophyta</taxon>
        <taxon>Embryophyta</taxon>
        <taxon>Tracheophyta</taxon>
        <taxon>Spermatophyta</taxon>
        <taxon>Magnoliopsida</taxon>
        <taxon>eudicotyledons</taxon>
        <taxon>Gunneridae</taxon>
        <taxon>Pentapetalae</taxon>
        <taxon>rosids</taxon>
        <taxon>fabids</taxon>
        <taxon>Fagales</taxon>
        <taxon>Fagaceae</taxon>
        <taxon>Castanea</taxon>
    </lineage>
</organism>
<dbReference type="AlphaFoldDB" id="A0A8J4R2D3"/>
<comment type="caution">
    <text evidence="1">The sequence shown here is derived from an EMBL/GenBank/DDBJ whole genome shotgun (WGS) entry which is preliminary data.</text>
</comment>
<feature type="non-terminal residue" evidence="1">
    <location>
        <position position="1"/>
    </location>
</feature>
<name>A0A8J4R2D3_9ROSI</name>
<proteinExistence type="predicted"/>
<dbReference type="Proteomes" id="UP000737018">
    <property type="component" value="Unassembled WGS sequence"/>
</dbReference>
<evidence type="ECO:0000313" key="2">
    <source>
        <dbReference type="Proteomes" id="UP000737018"/>
    </source>
</evidence>
<sequence length="63" mass="6542">GIGMVVKKGCCVGGEGEGDGDGDDEGDDWFCIVSLFLFFLNESLDREPGAAPPDAGRTGEADF</sequence>
<accession>A0A8J4R2D3</accession>
<protein>
    <submittedName>
        <fullName evidence="1">Uncharacterized protein</fullName>
    </submittedName>
</protein>
<gene>
    <name evidence="1" type="ORF">CMV_015066</name>
</gene>
<evidence type="ECO:0000313" key="1">
    <source>
        <dbReference type="EMBL" id="KAF3960200.1"/>
    </source>
</evidence>
<keyword evidence="2" id="KW-1185">Reference proteome</keyword>
<reference evidence="1" key="1">
    <citation type="submission" date="2020-03" db="EMBL/GenBank/DDBJ databases">
        <title>Castanea mollissima Vanexum genome sequencing.</title>
        <authorList>
            <person name="Staton M."/>
        </authorList>
    </citation>
    <scope>NUCLEOTIDE SEQUENCE</scope>
    <source>
        <tissue evidence="1">Leaf</tissue>
    </source>
</reference>
<dbReference type="EMBL" id="JRKL02002157">
    <property type="protein sequence ID" value="KAF3960200.1"/>
    <property type="molecule type" value="Genomic_DNA"/>
</dbReference>